<dbReference type="EMBL" id="BPFH01000007">
    <property type="protein sequence ID" value="GIT96725.1"/>
    <property type="molecule type" value="Genomic_DNA"/>
</dbReference>
<organism evidence="1 2">
    <name type="scientific">Jannaschia pagri</name>
    <dbReference type="NCBI Taxonomy" id="2829797"/>
    <lineage>
        <taxon>Bacteria</taxon>
        <taxon>Pseudomonadati</taxon>
        <taxon>Pseudomonadota</taxon>
        <taxon>Alphaproteobacteria</taxon>
        <taxon>Rhodobacterales</taxon>
        <taxon>Roseobacteraceae</taxon>
        <taxon>Jannaschia</taxon>
    </lineage>
</organism>
<dbReference type="Proteomes" id="UP000786693">
    <property type="component" value="Unassembled WGS sequence"/>
</dbReference>
<dbReference type="InterPro" id="IPR012427">
    <property type="entry name" value="DUF1622"/>
</dbReference>
<accession>A0ABQ4NQN4</accession>
<evidence type="ECO:0000313" key="1">
    <source>
        <dbReference type="EMBL" id="GIT96725.1"/>
    </source>
</evidence>
<evidence type="ECO:0000313" key="2">
    <source>
        <dbReference type="Proteomes" id="UP000786693"/>
    </source>
</evidence>
<sequence length="180" mass="20322">MFSLGTFPENAAMDQETEGPVRFRDYLCDVSLPHGDVEWPTHATDCGDAAIDMTRGARLIRGYLWAERSREGERRVRRIKPKRLELGRYVLAGPELLIASDIIRAALSLAMVDLLYLRPLVVIRAVISYYLDREPAEVERGLPEWPGSALPLRSPRQAFRLTPPTLTLASRPIHLSTASW</sequence>
<proteinExistence type="predicted"/>
<reference evidence="1 2" key="1">
    <citation type="submission" date="2021-05" db="EMBL/GenBank/DDBJ databases">
        <title>Bacteria Genome sequencing.</title>
        <authorList>
            <person name="Takabe Y."/>
            <person name="Nakajima Y."/>
            <person name="Suzuki S."/>
            <person name="Shiozaki T."/>
        </authorList>
    </citation>
    <scope>NUCLEOTIDE SEQUENCE [LARGE SCALE GENOMIC DNA]</scope>
    <source>
        <strain evidence="1 2">AI_62</strain>
    </source>
</reference>
<comment type="caution">
    <text evidence="1">The sequence shown here is derived from an EMBL/GenBank/DDBJ whole genome shotgun (WGS) entry which is preliminary data.</text>
</comment>
<gene>
    <name evidence="1" type="ORF">JANAI62_33480</name>
</gene>
<keyword evidence="2" id="KW-1185">Reference proteome</keyword>
<dbReference type="Pfam" id="PF07784">
    <property type="entry name" value="DUF1622"/>
    <property type="match status" value="1"/>
</dbReference>
<protein>
    <submittedName>
        <fullName evidence="1">Uncharacterized protein</fullName>
    </submittedName>
</protein>
<name>A0ABQ4NQN4_9RHOB</name>